<sequence>MVILGVWRILNERNGRVFRGASMLPRALVDCIVAEARLWDKAGIFRWSNFFCE</sequence>
<organism evidence="1">
    <name type="scientific">Arundo donax</name>
    <name type="common">Giant reed</name>
    <name type="synonym">Donax arundinaceus</name>
    <dbReference type="NCBI Taxonomy" id="35708"/>
    <lineage>
        <taxon>Eukaryota</taxon>
        <taxon>Viridiplantae</taxon>
        <taxon>Streptophyta</taxon>
        <taxon>Embryophyta</taxon>
        <taxon>Tracheophyta</taxon>
        <taxon>Spermatophyta</taxon>
        <taxon>Magnoliopsida</taxon>
        <taxon>Liliopsida</taxon>
        <taxon>Poales</taxon>
        <taxon>Poaceae</taxon>
        <taxon>PACMAD clade</taxon>
        <taxon>Arundinoideae</taxon>
        <taxon>Arundineae</taxon>
        <taxon>Arundo</taxon>
    </lineage>
</organism>
<protein>
    <submittedName>
        <fullName evidence="1">Uncharacterized protein</fullName>
    </submittedName>
</protein>
<dbReference type="AlphaFoldDB" id="A0A0A9CCR5"/>
<name>A0A0A9CCR5_ARUDO</name>
<proteinExistence type="predicted"/>
<evidence type="ECO:0000313" key="1">
    <source>
        <dbReference type="EMBL" id="JAD73386.1"/>
    </source>
</evidence>
<reference evidence="1" key="1">
    <citation type="submission" date="2014-09" db="EMBL/GenBank/DDBJ databases">
        <authorList>
            <person name="Magalhaes I.L.F."/>
            <person name="Oliveira U."/>
            <person name="Santos F.R."/>
            <person name="Vidigal T.H.D.A."/>
            <person name="Brescovit A.D."/>
            <person name="Santos A.J."/>
        </authorList>
    </citation>
    <scope>NUCLEOTIDE SEQUENCE</scope>
    <source>
        <tissue evidence="1">Shoot tissue taken approximately 20 cm above the soil surface</tissue>
    </source>
</reference>
<reference evidence="1" key="2">
    <citation type="journal article" date="2015" name="Data Brief">
        <title>Shoot transcriptome of the giant reed, Arundo donax.</title>
        <authorList>
            <person name="Barrero R.A."/>
            <person name="Guerrero F.D."/>
            <person name="Moolhuijzen P."/>
            <person name="Goolsby J.A."/>
            <person name="Tidwell J."/>
            <person name="Bellgard S.E."/>
            <person name="Bellgard M.I."/>
        </authorList>
    </citation>
    <scope>NUCLEOTIDE SEQUENCE</scope>
    <source>
        <tissue evidence="1">Shoot tissue taken approximately 20 cm above the soil surface</tissue>
    </source>
</reference>
<accession>A0A0A9CCR5</accession>
<dbReference type="EMBL" id="GBRH01224509">
    <property type="protein sequence ID" value="JAD73386.1"/>
    <property type="molecule type" value="Transcribed_RNA"/>
</dbReference>